<dbReference type="PANTHER" id="PTHR43490:SF99">
    <property type="entry name" value="SHORT-CHAIN DEHYDROGENASE_REDUCTASE"/>
    <property type="match status" value="1"/>
</dbReference>
<dbReference type="InterPro" id="IPR036291">
    <property type="entry name" value="NAD(P)-bd_dom_sf"/>
</dbReference>
<comment type="caution">
    <text evidence="4">The sequence shown here is derived from an EMBL/GenBank/DDBJ whole genome shotgun (WGS) entry which is preliminary data.</text>
</comment>
<gene>
    <name evidence="4" type="ORF">PHISCL_07642</name>
</gene>
<reference evidence="5" key="1">
    <citation type="submission" date="2017-02" db="EMBL/GenBank/DDBJ databases">
        <authorList>
            <person name="Tafer H."/>
            <person name="Lopandic K."/>
        </authorList>
    </citation>
    <scope>NUCLEOTIDE SEQUENCE [LARGE SCALE GENOMIC DNA]</scope>
    <source>
        <strain evidence="5">CBS 366.77</strain>
    </source>
</reference>
<name>A0A3A2ZSJ9_9EURO</name>
<evidence type="ECO:0000256" key="2">
    <source>
        <dbReference type="ARBA" id="ARBA00022857"/>
    </source>
</evidence>
<dbReference type="Proteomes" id="UP000266188">
    <property type="component" value="Unassembled WGS sequence"/>
</dbReference>
<keyword evidence="5" id="KW-1185">Reference proteome</keyword>
<comment type="similarity">
    <text evidence="1">Belongs to the short-chain dehydrogenases/reductases (SDR) family.</text>
</comment>
<organism evidence="4 5">
    <name type="scientific">Aspergillus sclerotialis</name>
    <dbReference type="NCBI Taxonomy" id="2070753"/>
    <lineage>
        <taxon>Eukaryota</taxon>
        <taxon>Fungi</taxon>
        <taxon>Dikarya</taxon>
        <taxon>Ascomycota</taxon>
        <taxon>Pezizomycotina</taxon>
        <taxon>Eurotiomycetes</taxon>
        <taxon>Eurotiomycetidae</taxon>
        <taxon>Eurotiales</taxon>
        <taxon>Aspergillaceae</taxon>
        <taxon>Aspergillus</taxon>
        <taxon>Aspergillus subgen. Polypaecilum</taxon>
    </lineage>
</organism>
<evidence type="ECO:0000313" key="4">
    <source>
        <dbReference type="EMBL" id="RJE20031.1"/>
    </source>
</evidence>
<keyword evidence="3" id="KW-0560">Oxidoreductase</keyword>
<evidence type="ECO:0000256" key="3">
    <source>
        <dbReference type="ARBA" id="ARBA00023002"/>
    </source>
</evidence>
<dbReference type="InterPro" id="IPR002347">
    <property type="entry name" value="SDR_fam"/>
</dbReference>
<sequence length="273" mass="29402">MAQTTILITGSNQGIGYEVAKQLLSHPNTHILLCSRDKSNGQTAASTLDPTLSRVDPITLDVTDDTSIAAAAEYVQQKYGKLDILINNAGINQEVEYMKEKVKTLPPGSNPLLDIHPSGEDLRNLYRRTYEVNVFGAGAVTESFIPLLSNSARPNIIFVSSHTGSLTLAETGSTTFQGRQVGEAKFKLPSFPIYRSSKAALDMLLLHYANRFGAKGWRVNGACPNLTATKFSGGMGRPASESAVNIVKLCFLGDEVKDGVNGVLSDEEGVVPW</sequence>
<dbReference type="STRING" id="2070753.A0A3A2ZSJ9"/>
<dbReference type="SUPFAM" id="SSF51735">
    <property type="entry name" value="NAD(P)-binding Rossmann-fold domains"/>
    <property type="match status" value="1"/>
</dbReference>
<dbReference type="AlphaFoldDB" id="A0A3A2ZSJ9"/>
<dbReference type="PRINTS" id="PR00081">
    <property type="entry name" value="GDHRDH"/>
</dbReference>
<dbReference type="GO" id="GO:0016491">
    <property type="term" value="F:oxidoreductase activity"/>
    <property type="evidence" value="ECO:0007669"/>
    <property type="project" value="UniProtKB-KW"/>
</dbReference>
<dbReference type="OrthoDB" id="191139at2759"/>
<dbReference type="PANTHER" id="PTHR43490">
    <property type="entry name" value="(+)-NEOMENTHOL DEHYDROGENASE"/>
    <property type="match status" value="1"/>
</dbReference>
<protein>
    <submittedName>
        <fullName evidence="4">Short chain dehydrogenase</fullName>
    </submittedName>
</protein>
<dbReference type="Gene3D" id="3.40.50.720">
    <property type="entry name" value="NAD(P)-binding Rossmann-like Domain"/>
    <property type="match status" value="1"/>
</dbReference>
<evidence type="ECO:0000313" key="5">
    <source>
        <dbReference type="Proteomes" id="UP000266188"/>
    </source>
</evidence>
<proteinExistence type="inferred from homology"/>
<accession>A0A3A2ZSJ9</accession>
<dbReference type="Pfam" id="PF00106">
    <property type="entry name" value="adh_short"/>
    <property type="match status" value="1"/>
</dbReference>
<keyword evidence="2" id="KW-0521">NADP</keyword>
<evidence type="ECO:0000256" key="1">
    <source>
        <dbReference type="ARBA" id="ARBA00006484"/>
    </source>
</evidence>
<dbReference type="EMBL" id="MVGC01000346">
    <property type="protein sequence ID" value="RJE20031.1"/>
    <property type="molecule type" value="Genomic_DNA"/>
</dbReference>